<dbReference type="InterPro" id="IPR050490">
    <property type="entry name" value="Bact_solute-bd_prot1"/>
</dbReference>
<keyword evidence="1" id="KW-0732">Signal</keyword>
<dbReference type="SUPFAM" id="SSF53850">
    <property type="entry name" value="Periplasmic binding protein-like II"/>
    <property type="match status" value="1"/>
</dbReference>
<dbReference type="AlphaFoldDB" id="A0A3D9HZM3"/>
<evidence type="ECO:0000256" key="1">
    <source>
        <dbReference type="SAM" id="SignalP"/>
    </source>
</evidence>
<gene>
    <name evidence="2" type="ORF">DFP98_1464</name>
</gene>
<feature type="signal peptide" evidence="1">
    <location>
        <begin position="1"/>
        <end position="23"/>
    </location>
</feature>
<sequence length="426" mass="46303">MNNRVYKIASLSLASALLMGALAACGNGGDNAAPSASGTASPGGNASGEKIKIRYATGDSGPAVAVQEDIVRSFNESQDKIEVKLETYGTAFDQKLTAALGAKNAPDVVKMWNFPAYYQSLVPLDDKINALEDKKDFYETLFNYANMDGKIYGMPIGFSTRALHYNKALTDAAGVTVGEDWTMEDLREAAKATTKDDVMGLYFYYNPDPYAFESILWSNGGEWIDDNGAPVVNSEANKEAFQFMHDLIYKDKAAYAANLSDDFGQAMGSGKYAFGEMGKWFIPSIRDAGVDLGIAPMPGFKDGTSMSVVHASFLSVTNSSKNAEAAWEFIKYYTSYDSVKQLGQIEMPVREAVAKDLGYLEDAQIKPFYTMLERSVSKRPSLVKTAKWPEVSAELAAALEAVFAQDKADIGAILDETQSKVEGIMK</sequence>
<dbReference type="RefSeq" id="WP_116065345.1">
    <property type="nucleotide sequence ID" value="NZ_QRDZ01000046.1"/>
</dbReference>
<dbReference type="OrthoDB" id="9782846at2"/>
<dbReference type="CDD" id="cd13585">
    <property type="entry name" value="PBP2_TMBP_like"/>
    <property type="match status" value="1"/>
</dbReference>
<proteinExistence type="predicted"/>
<evidence type="ECO:0000313" key="2">
    <source>
        <dbReference type="EMBL" id="RED54860.1"/>
    </source>
</evidence>
<name>A0A3D9HZM3_9BACL</name>
<organism evidence="2 3">
    <name type="scientific">Cohnella phaseoli</name>
    <dbReference type="NCBI Taxonomy" id="456490"/>
    <lineage>
        <taxon>Bacteria</taxon>
        <taxon>Bacillati</taxon>
        <taxon>Bacillota</taxon>
        <taxon>Bacilli</taxon>
        <taxon>Bacillales</taxon>
        <taxon>Paenibacillaceae</taxon>
        <taxon>Cohnella</taxon>
    </lineage>
</organism>
<accession>A0A3D9HZM3</accession>
<protein>
    <submittedName>
        <fullName evidence="2">Carbohydrate ABC transporter substrate-binding protein (CUT1 family)</fullName>
    </submittedName>
</protein>
<dbReference type="InterPro" id="IPR006059">
    <property type="entry name" value="SBP"/>
</dbReference>
<evidence type="ECO:0000313" key="3">
    <source>
        <dbReference type="Proteomes" id="UP000256977"/>
    </source>
</evidence>
<keyword evidence="3" id="KW-1185">Reference proteome</keyword>
<dbReference type="Pfam" id="PF01547">
    <property type="entry name" value="SBP_bac_1"/>
    <property type="match status" value="1"/>
</dbReference>
<dbReference type="PROSITE" id="PS51257">
    <property type="entry name" value="PROKAR_LIPOPROTEIN"/>
    <property type="match status" value="1"/>
</dbReference>
<dbReference type="PANTHER" id="PTHR43649:SF12">
    <property type="entry name" value="DIACETYLCHITOBIOSE BINDING PROTEIN DASA"/>
    <property type="match status" value="1"/>
</dbReference>
<comment type="caution">
    <text evidence="2">The sequence shown here is derived from an EMBL/GenBank/DDBJ whole genome shotgun (WGS) entry which is preliminary data.</text>
</comment>
<dbReference type="Proteomes" id="UP000256977">
    <property type="component" value="Unassembled WGS sequence"/>
</dbReference>
<dbReference type="Gene3D" id="3.40.190.10">
    <property type="entry name" value="Periplasmic binding protein-like II"/>
    <property type="match status" value="1"/>
</dbReference>
<reference evidence="2 3" key="1">
    <citation type="submission" date="2018-07" db="EMBL/GenBank/DDBJ databases">
        <title>Genomic Encyclopedia of Type Strains, Phase III (KMG-III): the genomes of soil and plant-associated and newly described type strains.</title>
        <authorList>
            <person name="Whitman W."/>
        </authorList>
    </citation>
    <scope>NUCLEOTIDE SEQUENCE [LARGE SCALE GENOMIC DNA]</scope>
    <source>
        <strain evidence="2 3">CECT 7287</strain>
    </source>
</reference>
<dbReference type="EMBL" id="QRDZ01000046">
    <property type="protein sequence ID" value="RED54860.1"/>
    <property type="molecule type" value="Genomic_DNA"/>
</dbReference>
<dbReference type="PANTHER" id="PTHR43649">
    <property type="entry name" value="ARABINOSE-BINDING PROTEIN-RELATED"/>
    <property type="match status" value="1"/>
</dbReference>
<feature type="chain" id="PRO_5039208383" evidence="1">
    <location>
        <begin position="24"/>
        <end position="426"/>
    </location>
</feature>